<dbReference type="Proteomes" id="UP001596180">
    <property type="component" value="Unassembled WGS sequence"/>
</dbReference>
<reference evidence="3" key="1">
    <citation type="journal article" date="2019" name="Int. J. Syst. Evol. Microbiol.">
        <title>The Global Catalogue of Microorganisms (GCM) 10K type strain sequencing project: providing services to taxonomists for standard genome sequencing and annotation.</title>
        <authorList>
            <consortium name="The Broad Institute Genomics Platform"/>
            <consortium name="The Broad Institute Genome Sequencing Center for Infectious Disease"/>
            <person name="Wu L."/>
            <person name="Ma J."/>
        </authorList>
    </citation>
    <scope>NUCLEOTIDE SEQUENCE [LARGE SCALE GENOMIC DNA]</scope>
    <source>
        <strain evidence="3">JCM 10411</strain>
    </source>
</reference>
<protein>
    <recommendedName>
        <fullName evidence="4">Transposase</fullName>
    </recommendedName>
</protein>
<evidence type="ECO:0008006" key="4">
    <source>
        <dbReference type="Google" id="ProtNLM"/>
    </source>
</evidence>
<evidence type="ECO:0000313" key="2">
    <source>
        <dbReference type="EMBL" id="MFC5853561.1"/>
    </source>
</evidence>
<comment type="caution">
    <text evidence="2">The sequence shown here is derived from an EMBL/GenBank/DDBJ whole genome shotgun (WGS) entry which is preliminary data.</text>
</comment>
<sequence>MTGCEAYGQGPGLRTALETRGIGYVLAVACSTRAPVNGRRTPIRAGILAGRLSDAARHRQSAGPGAKGPRYYD</sequence>
<evidence type="ECO:0000256" key="1">
    <source>
        <dbReference type="SAM" id="MobiDB-lite"/>
    </source>
</evidence>
<dbReference type="RefSeq" id="WP_381364037.1">
    <property type="nucleotide sequence ID" value="NZ_JBHSOA010000035.1"/>
</dbReference>
<gene>
    <name evidence="2" type="ORF">ACFPZI_17580</name>
</gene>
<feature type="region of interest" description="Disordered" evidence="1">
    <location>
        <begin position="53"/>
        <end position="73"/>
    </location>
</feature>
<evidence type="ECO:0000313" key="3">
    <source>
        <dbReference type="Proteomes" id="UP001596180"/>
    </source>
</evidence>
<name>A0ABW1DYB6_9ACTN</name>
<accession>A0ABW1DYB6</accession>
<keyword evidence="3" id="KW-1185">Reference proteome</keyword>
<organism evidence="2 3">
    <name type="scientific">Streptomyces chlorus</name>
    <dbReference type="NCBI Taxonomy" id="887452"/>
    <lineage>
        <taxon>Bacteria</taxon>
        <taxon>Bacillati</taxon>
        <taxon>Actinomycetota</taxon>
        <taxon>Actinomycetes</taxon>
        <taxon>Kitasatosporales</taxon>
        <taxon>Streptomycetaceae</taxon>
        <taxon>Streptomyces</taxon>
    </lineage>
</organism>
<proteinExistence type="predicted"/>
<dbReference type="EMBL" id="JBHSOA010000035">
    <property type="protein sequence ID" value="MFC5853561.1"/>
    <property type="molecule type" value="Genomic_DNA"/>
</dbReference>